<protein>
    <submittedName>
        <fullName evidence="1">Uncharacterized protein</fullName>
    </submittedName>
</protein>
<name>A0ACC2JU87_9PEZI</name>
<dbReference type="EMBL" id="JAPUUL010000374">
    <property type="protein sequence ID" value="KAJ8131021.1"/>
    <property type="molecule type" value="Genomic_DNA"/>
</dbReference>
<comment type="caution">
    <text evidence="1">The sequence shown here is derived from an EMBL/GenBank/DDBJ whole genome shotgun (WGS) entry which is preliminary data.</text>
</comment>
<sequence>MRYPVILGGLFAMLAAGAAISPLGAREALDPHGEDKDDDSAIVYNYNAPAAASTIASPGTSGSDDDDAIAYT</sequence>
<keyword evidence="2" id="KW-1185">Reference proteome</keyword>
<organism evidence="1 2">
    <name type="scientific">Lasiodiplodia mahajangana</name>
    <dbReference type="NCBI Taxonomy" id="1108764"/>
    <lineage>
        <taxon>Eukaryota</taxon>
        <taxon>Fungi</taxon>
        <taxon>Dikarya</taxon>
        <taxon>Ascomycota</taxon>
        <taxon>Pezizomycotina</taxon>
        <taxon>Dothideomycetes</taxon>
        <taxon>Dothideomycetes incertae sedis</taxon>
        <taxon>Botryosphaeriales</taxon>
        <taxon>Botryosphaeriaceae</taxon>
        <taxon>Lasiodiplodia</taxon>
    </lineage>
</organism>
<evidence type="ECO:0000313" key="2">
    <source>
        <dbReference type="Proteomes" id="UP001153332"/>
    </source>
</evidence>
<accession>A0ACC2JU87</accession>
<gene>
    <name evidence="1" type="ORF">O1611_g2608</name>
</gene>
<proteinExistence type="predicted"/>
<reference evidence="1" key="1">
    <citation type="submission" date="2022-12" db="EMBL/GenBank/DDBJ databases">
        <title>Genome Sequence of Lasiodiplodia mahajangana.</title>
        <authorList>
            <person name="Buettner E."/>
        </authorList>
    </citation>
    <scope>NUCLEOTIDE SEQUENCE</scope>
    <source>
        <strain evidence="1">VT137</strain>
    </source>
</reference>
<dbReference type="Proteomes" id="UP001153332">
    <property type="component" value="Unassembled WGS sequence"/>
</dbReference>
<evidence type="ECO:0000313" key="1">
    <source>
        <dbReference type="EMBL" id="KAJ8131021.1"/>
    </source>
</evidence>